<evidence type="ECO:0000256" key="1">
    <source>
        <dbReference type="ARBA" id="ARBA00004442"/>
    </source>
</evidence>
<reference evidence="8" key="1">
    <citation type="submission" date="2016-10" db="EMBL/GenBank/DDBJ databases">
        <authorList>
            <person name="Varghese N."/>
            <person name="Submissions S."/>
        </authorList>
    </citation>
    <scope>NUCLEOTIDE SEQUENCE [LARGE SCALE GENOMIC DNA]</scope>
    <source>
        <strain evidence="8">DSM 19315</strain>
    </source>
</reference>
<keyword evidence="8" id="KW-1185">Reference proteome</keyword>
<dbReference type="PROSITE" id="PS51123">
    <property type="entry name" value="OMPA_2"/>
    <property type="match status" value="1"/>
</dbReference>
<feature type="region of interest" description="Disordered" evidence="5">
    <location>
        <begin position="301"/>
        <end position="320"/>
    </location>
</feature>
<feature type="domain" description="OmpA-like" evidence="6">
    <location>
        <begin position="424"/>
        <end position="540"/>
    </location>
</feature>
<dbReference type="InterPro" id="IPR006665">
    <property type="entry name" value="OmpA-like"/>
</dbReference>
<evidence type="ECO:0000313" key="8">
    <source>
        <dbReference type="Proteomes" id="UP000199642"/>
    </source>
</evidence>
<dbReference type="AlphaFoldDB" id="A0A1I2R3E8"/>
<dbReference type="OrthoDB" id="9809364at2"/>
<dbReference type="Pfam" id="PF00691">
    <property type="entry name" value="OmpA"/>
    <property type="match status" value="1"/>
</dbReference>
<dbReference type="EMBL" id="FOPC01000003">
    <property type="protein sequence ID" value="SFG34920.1"/>
    <property type="molecule type" value="Genomic_DNA"/>
</dbReference>
<dbReference type="PRINTS" id="PR01023">
    <property type="entry name" value="NAFLGMOTY"/>
</dbReference>
<keyword evidence="2 4" id="KW-0472">Membrane</keyword>
<dbReference type="InterPro" id="IPR050330">
    <property type="entry name" value="Bact_OuterMem_StrucFunc"/>
</dbReference>
<dbReference type="STRING" id="435880.SAMN04487988_10348"/>
<accession>A0A1I2R3E8</accession>
<keyword evidence="3" id="KW-0998">Cell outer membrane</keyword>
<dbReference type="SUPFAM" id="SSF103088">
    <property type="entry name" value="OmpA-like"/>
    <property type="match status" value="1"/>
</dbReference>
<dbReference type="GO" id="GO:0009279">
    <property type="term" value="C:cell outer membrane"/>
    <property type="evidence" value="ECO:0007669"/>
    <property type="project" value="UniProtKB-SubCell"/>
</dbReference>
<dbReference type="Gene3D" id="3.30.1330.60">
    <property type="entry name" value="OmpA-like domain"/>
    <property type="match status" value="1"/>
</dbReference>
<dbReference type="RefSeq" id="WP_092789471.1">
    <property type="nucleotide sequence ID" value="NZ_FOPC01000003.1"/>
</dbReference>
<dbReference type="PRINTS" id="PR01021">
    <property type="entry name" value="OMPADOMAIN"/>
</dbReference>
<gene>
    <name evidence="7" type="ORF">SAMN04487988_10348</name>
</gene>
<proteinExistence type="predicted"/>
<organism evidence="7 8">
    <name type="scientific">Algoriphagus hitonicola</name>
    <dbReference type="NCBI Taxonomy" id="435880"/>
    <lineage>
        <taxon>Bacteria</taxon>
        <taxon>Pseudomonadati</taxon>
        <taxon>Bacteroidota</taxon>
        <taxon>Cytophagia</taxon>
        <taxon>Cytophagales</taxon>
        <taxon>Cyclobacteriaceae</taxon>
        <taxon>Algoriphagus</taxon>
    </lineage>
</organism>
<dbReference type="PANTHER" id="PTHR30329">
    <property type="entry name" value="STATOR ELEMENT OF FLAGELLAR MOTOR COMPLEX"/>
    <property type="match status" value="1"/>
</dbReference>
<evidence type="ECO:0000256" key="2">
    <source>
        <dbReference type="ARBA" id="ARBA00023136"/>
    </source>
</evidence>
<protein>
    <submittedName>
        <fullName evidence="7">Outer membrane protein OmpA</fullName>
    </submittedName>
</protein>
<dbReference type="InterPro" id="IPR036737">
    <property type="entry name" value="OmpA-like_sf"/>
</dbReference>
<dbReference type="InterPro" id="IPR006664">
    <property type="entry name" value="OMP_bac"/>
</dbReference>
<evidence type="ECO:0000256" key="5">
    <source>
        <dbReference type="SAM" id="MobiDB-lite"/>
    </source>
</evidence>
<evidence type="ECO:0000259" key="6">
    <source>
        <dbReference type="PROSITE" id="PS51123"/>
    </source>
</evidence>
<evidence type="ECO:0000256" key="4">
    <source>
        <dbReference type="PROSITE-ProRule" id="PRU00473"/>
    </source>
</evidence>
<dbReference type="Proteomes" id="UP000199642">
    <property type="component" value="Unassembled WGS sequence"/>
</dbReference>
<sequence>MMYILFKNLPKAGSTLLLAFLFPFWIFGQEVKSLSGANSPQDDQNPVWIGSNTLLFSRAFHPENLGGTSDPGDIWMTQREENGEWGQAIHRPDLSTEGYDIPLGLEDVLTLLVFHRDGERNGIYQYSKFGTDWNFLRKIEVEGLDKIQGDLQGRVNKEGNLIFISGIATDGIGNDDLFVSKKIGPINWSMIQNLGSVINTPGQEVSPFFDTESSQLYFASNMHPSANGKDIFIAKALDESYQNWSKPVKWEQLSSPGSESSVTFISSSEVVWTSTQNSDGFADLLTFTTPVPLEIPDEFETPEAIVSQPEKSSEKSTQSTNTMAPIFPLVSIGIPEVKLEKKEIEEAAPRFEVSVIDEKSKSEINNFRLSQQAKGNVELLDAQNLNLEMIDAEIRVEAPGYFPKNISKSFLRPNTPTVIALTKLEAGANILLDAVRFRRGTAELEGAETITFLDDLAEVLNESDGFKIRISGHTDGAGDPGLNKALSLERAGAVRDFLVEKGVPFERLRIAGWGGTRPLASNATEVGRSKNRRVELTIEN</sequence>
<dbReference type="PANTHER" id="PTHR30329:SF21">
    <property type="entry name" value="LIPOPROTEIN YIAD-RELATED"/>
    <property type="match status" value="1"/>
</dbReference>
<name>A0A1I2R3E8_9BACT</name>
<comment type="subcellular location">
    <subcellularLocation>
        <location evidence="1">Cell outer membrane</location>
    </subcellularLocation>
</comment>
<dbReference type="CDD" id="cd07185">
    <property type="entry name" value="OmpA_C-like"/>
    <property type="match status" value="1"/>
</dbReference>
<evidence type="ECO:0000256" key="3">
    <source>
        <dbReference type="ARBA" id="ARBA00023237"/>
    </source>
</evidence>
<evidence type="ECO:0000313" key="7">
    <source>
        <dbReference type="EMBL" id="SFG34920.1"/>
    </source>
</evidence>